<feature type="signal peptide" evidence="1">
    <location>
        <begin position="1"/>
        <end position="18"/>
    </location>
</feature>
<keyword evidence="3" id="KW-1185">Reference proteome</keyword>
<reference evidence="2 3" key="1">
    <citation type="submission" date="2021-02" db="EMBL/GenBank/DDBJ databases">
        <title>Genome assembly of Pseudopithomyces chartarum.</title>
        <authorList>
            <person name="Jauregui R."/>
            <person name="Singh J."/>
            <person name="Voisey C."/>
        </authorList>
    </citation>
    <scope>NUCLEOTIDE SEQUENCE [LARGE SCALE GENOMIC DNA]</scope>
    <source>
        <strain evidence="2 3">AGR01</strain>
    </source>
</reference>
<evidence type="ECO:0008006" key="4">
    <source>
        <dbReference type="Google" id="ProtNLM"/>
    </source>
</evidence>
<protein>
    <recommendedName>
        <fullName evidence="4">Extracellular membrane protein CFEM domain-containing protein</fullName>
    </recommendedName>
</protein>
<comment type="caution">
    <text evidence="2">The sequence shown here is derived from an EMBL/GenBank/DDBJ whole genome shotgun (WGS) entry which is preliminary data.</text>
</comment>
<dbReference type="AlphaFoldDB" id="A0AAN6RKG8"/>
<feature type="chain" id="PRO_5042968068" description="Extracellular membrane protein CFEM domain-containing protein" evidence="1">
    <location>
        <begin position="19"/>
        <end position="85"/>
    </location>
</feature>
<proteinExistence type="predicted"/>
<dbReference type="Proteomes" id="UP001280581">
    <property type="component" value="Unassembled WGS sequence"/>
</dbReference>
<dbReference type="EMBL" id="WVTA01000004">
    <property type="protein sequence ID" value="KAK3214371.1"/>
    <property type="molecule type" value="Genomic_DNA"/>
</dbReference>
<evidence type="ECO:0000256" key="1">
    <source>
        <dbReference type="SAM" id="SignalP"/>
    </source>
</evidence>
<sequence>MKVISILATLSLGAIASASPVDAPPAAACCPKNEQPICVRDLLDLVFPVQKCNDECKGATFCCETRETVGTLVNLELTKCTAKAA</sequence>
<keyword evidence="1" id="KW-0732">Signal</keyword>
<name>A0AAN6RKG8_9PLEO</name>
<accession>A0AAN6RKG8</accession>
<evidence type="ECO:0000313" key="3">
    <source>
        <dbReference type="Proteomes" id="UP001280581"/>
    </source>
</evidence>
<organism evidence="2 3">
    <name type="scientific">Pseudopithomyces chartarum</name>
    <dbReference type="NCBI Taxonomy" id="1892770"/>
    <lineage>
        <taxon>Eukaryota</taxon>
        <taxon>Fungi</taxon>
        <taxon>Dikarya</taxon>
        <taxon>Ascomycota</taxon>
        <taxon>Pezizomycotina</taxon>
        <taxon>Dothideomycetes</taxon>
        <taxon>Pleosporomycetidae</taxon>
        <taxon>Pleosporales</taxon>
        <taxon>Massarineae</taxon>
        <taxon>Didymosphaeriaceae</taxon>
        <taxon>Pseudopithomyces</taxon>
    </lineage>
</organism>
<evidence type="ECO:0000313" key="2">
    <source>
        <dbReference type="EMBL" id="KAK3214371.1"/>
    </source>
</evidence>
<gene>
    <name evidence="2" type="ORF">GRF29_28g2853342</name>
</gene>